<dbReference type="GO" id="GO:0006364">
    <property type="term" value="P:rRNA processing"/>
    <property type="evidence" value="ECO:0007669"/>
    <property type="project" value="UniProtKB-UniRule"/>
</dbReference>
<organism evidence="8 9">
    <name type="scientific">Anaerotruncus colihominis</name>
    <dbReference type="NCBI Taxonomy" id="169435"/>
    <lineage>
        <taxon>Bacteria</taxon>
        <taxon>Bacillati</taxon>
        <taxon>Bacillota</taxon>
        <taxon>Clostridia</taxon>
        <taxon>Eubacteriales</taxon>
        <taxon>Oscillospiraceae</taxon>
        <taxon>Anaerotruncus</taxon>
    </lineage>
</organism>
<comment type="function">
    <text evidence="6">Involved in correct processing of both the 5' and 3' ends of 23S rRNA precursor. Processes 30S rRNA precursor transcript even in absence of ribonuclease 3 (Rnc); Rnc processes 30S rRNA into smaller rRNA precursors.</text>
</comment>
<dbReference type="RefSeq" id="WP_160202979.1">
    <property type="nucleotide sequence ID" value="NZ_QXWK01000031.1"/>
</dbReference>
<dbReference type="GO" id="GO:0019843">
    <property type="term" value="F:rRNA binding"/>
    <property type="evidence" value="ECO:0007669"/>
    <property type="project" value="UniProtKB-UniRule"/>
</dbReference>
<dbReference type="InterPro" id="IPR036389">
    <property type="entry name" value="RNase_III_sf"/>
</dbReference>
<evidence type="ECO:0000256" key="2">
    <source>
        <dbReference type="ARBA" id="ARBA00022552"/>
    </source>
</evidence>
<evidence type="ECO:0000313" key="8">
    <source>
        <dbReference type="EMBL" id="NBH62693.1"/>
    </source>
</evidence>
<dbReference type="Gene3D" id="1.10.1520.10">
    <property type="entry name" value="Ribonuclease III domain"/>
    <property type="match status" value="1"/>
</dbReference>
<evidence type="ECO:0000256" key="1">
    <source>
        <dbReference type="ARBA" id="ARBA00022517"/>
    </source>
</evidence>
<keyword evidence="6" id="KW-0460">Magnesium</keyword>
<evidence type="ECO:0000256" key="4">
    <source>
        <dbReference type="ARBA" id="ARBA00022759"/>
    </source>
</evidence>
<evidence type="ECO:0000256" key="5">
    <source>
        <dbReference type="ARBA" id="ARBA00022801"/>
    </source>
</evidence>
<dbReference type="AlphaFoldDB" id="A0A845QPQ7"/>
<dbReference type="SMART" id="SM00535">
    <property type="entry name" value="RIBOc"/>
    <property type="match status" value="1"/>
</dbReference>
<feature type="active site" evidence="6">
    <location>
        <position position="19"/>
    </location>
</feature>
<name>A0A845QPQ7_9FIRM</name>
<comment type="subcellular location">
    <subcellularLocation>
        <location evidence="6">Cytoplasm</location>
    </subcellularLocation>
</comment>
<dbReference type="GO" id="GO:0004525">
    <property type="term" value="F:ribonuclease III activity"/>
    <property type="evidence" value="ECO:0007669"/>
    <property type="project" value="InterPro"/>
</dbReference>
<keyword evidence="5 6" id="KW-0378">Hydrolase</keyword>
<dbReference type="HAMAP" id="MF_01468">
    <property type="entry name" value="RNase_Mini_III"/>
    <property type="match status" value="1"/>
</dbReference>
<dbReference type="InterPro" id="IPR000999">
    <property type="entry name" value="RNase_III_dom"/>
</dbReference>
<evidence type="ECO:0000259" key="7">
    <source>
        <dbReference type="SMART" id="SM00535"/>
    </source>
</evidence>
<keyword evidence="6" id="KW-0963">Cytoplasm</keyword>
<dbReference type="CDD" id="cd00593">
    <property type="entry name" value="RIBOc"/>
    <property type="match status" value="1"/>
</dbReference>
<feature type="domain" description="RNase III" evidence="7">
    <location>
        <begin position="1"/>
        <end position="132"/>
    </location>
</feature>
<dbReference type="Pfam" id="PF00636">
    <property type="entry name" value="Ribonuclease_3"/>
    <property type="match status" value="1"/>
</dbReference>
<dbReference type="PIRSF" id="PIRSF005520">
    <property type="entry name" value="UCP005520"/>
    <property type="match status" value="1"/>
</dbReference>
<comment type="caution">
    <text evidence="8">The sequence shown here is derived from an EMBL/GenBank/DDBJ whole genome shotgun (WGS) entry which is preliminary data.</text>
</comment>
<keyword evidence="3 6" id="KW-0540">Nuclease</keyword>
<keyword evidence="4 6" id="KW-0255">Endonuclease</keyword>
<reference evidence="8 9" key="1">
    <citation type="submission" date="2018-08" db="EMBL/GenBank/DDBJ databases">
        <title>Murine metabolic-syndrome-specific gut microbial biobank.</title>
        <authorList>
            <person name="Liu C."/>
        </authorList>
    </citation>
    <scope>NUCLEOTIDE SEQUENCE [LARGE SCALE GENOMIC DNA]</scope>
    <source>
        <strain evidence="8 9">28</strain>
    </source>
</reference>
<evidence type="ECO:0000256" key="6">
    <source>
        <dbReference type="HAMAP-Rule" id="MF_01468"/>
    </source>
</evidence>
<dbReference type="Proteomes" id="UP000446866">
    <property type="component" value="Unassembled WGS sequence"/>
</dbReference>
<keyword evidence="6" id="KW-0694">RNA-binding</keyword>
<evidence type="ECO:0000313" key="9">
    <source>
        <dbReference type="Proteomes" id="UP000446866"/>
    </source>
</evidence>
<dbReference type="GO" id="GO:0005737">
    <property type="term" value="C:cytoplasm"/>
    <property type="evidence" value="ECO:0007669"/>
    <property type="project" value="UniProtKB-SubCell"/>
</dbReference>
<proteinExistence type="inferred from homology"/>
<evidence type="ECO:0000256" key="3">
    <source>
        <dbReference type="ARBA" id="ARBA00022722"/>
    </source>
</evidence>
<dbReference type="EMBL" id="QXWK01000031">
    <property type="protein sequence ID" value="NBH62693.1"/>
    <property type="molecule type" value="Genomic_DNA"/>
</dbReference>
<comment type="similarity">
    <text evidence="6">Belongs to the MrnC RNase family.</text>
</comment>
<keyword evidence="1 6" id="KW-0690">Ribosome biogenesis</keyword>
<keyword evidence="9" id="KW-1185">Reference proteome</keyword>
<protein>
    <recommendedName>
        <fullName evidence="6">Mini-ribonuclease 3</fullName>
        <shortName evidence="6">Mini-3</shortName>
        <shortName evidence="6">Mini-RNase 3</shortName>
        <ecNumber evidence="6">3.1.26.-</ecNumber>
    </recommendedName>
    <alternativeName>
        <fullName evidence="6">Mini-RNase III</fullName>
        <shortName evidence="6">Mini-III</shortName>
    </alternativeName>
</protein>
<keyword evidence="6" id="KW-0699">rRNA-binding</keyword>
<dbReference type="PANTHER" id="PTHR34276">
    <property type="entry name" value="MINI-RIBONUCLEASE 3"/>
    <property type="match status" value="1"/>
</dbReference>
<keyword evidence="2 6" id="KW-0698">rRNA processing</keyword>
<dbReference type="EC" id="3.1.26.-" evidence="6"/>
<accession>A0A845QPQ7</accession>
<dbReference type="PANTHER" id="PTHR34276:SF1">
    <property type="entry name" value="MINI-RIBONUCLEASE 3"/>
    <property type="match status" value="1"/>
</dbReference>
<gene>
    <name evidence="6" type="primary">mrnC</name>
    <name evidence="8" type="ORF">D0435_13640</name>
</gene>
<comment type="cofactor">
    <cofactor evidence="6">
        <name>Mg(2+)</name>
        <dbReference type="ChEBI" id="CHEBI:18420"/>
    </cofactor>
</comment>
<dbReference type="SUPFAM" id="SSF69065">
    <property type="entry name" value="RNase III domain-like"/>
    <property type="match status" value="1"/>
</dbReference>
<dbReference type="InterPro" id="IPR008226">
    <property type="entry name" value="Mini3_fam"/>
</dbReference>
<comment type="subunit">
    <text evidence="6">Homodimer.</text>
</comment>
<sequence>MEQFNPREINTTALAFIGDAVYEVFIRKHVMESGQKNADMLHKMAVTYVRAEAQAKAIKSLMRDFLTEEETAIVKRARNHKSVSKSRSAGPVAYKLATAFEALIGYLYLDGQDERMTEIVKEAVGRIEGDKNE</sequence>